<dbReference type="Proteomes" id="UP000242913">
    <property type="component" value="Unassembled WGS sequence"/>
</dbReference>
<dbReference type="PROSITE" id="PS50235">
    <property type="entry name" value="USP_3"/>
    <property type="match status" value="1"/>
</dbReference>
<dbReference type="SUPFAM" id="SSF54001">
    <property type="entry name" value="Cysteine proteinases"/>
    <property type="match status" value="1"/>
</dbReference>
<gene>
    <name evidence="8" type="ORF">X798_07029</name>
</gene>
<dbReference type="InterPro" id="IPR001394">
    <property type="entry name" value="Peptidase_C19_UCH"/>
</dbReference>
<dbReference type="InterPro" id="IPR044635">
    <property type="entry name" value="UBP14-like"/>
</dbReference>
<evidence type="ECO:0000259" key="7">
    <source>
        <dbReference type="PROSITE" id="PS50235"/>
    </source>
</evidence>
<sequence>MEAETSNSVVLPAGLRNLGNTCYLNATLQCFKVIPELREALNKYSEPVPTPCIDRESGSKALTAAVRDLYRMMDNQKSRIYGGIVALTTIQAVHHIFPQFAPQGEDGWMQQDANECWTEILRVFQTQLKVTDNESASKDHLASVVSRYMEGRFKIEMKNLESDVEPGVITHKGRSSNSGHYVAWVRVKGNHWAMCDDDEVEVIGTVRIYYFMVQEY</sequence>
<dbReference type="EC" id="3.4.19.12" evidence="2"/>
<dbReference type="PANTHER" id="PTHR43982">
    <property type="entry name" value="UBIQUITIN CARBOXYL-TERMINAL HYDROLASE"/>
    <property type="match status" value="1"/>
</dbReference>
<proteinExistence type="predicted"/>
<protein>
    <recommendedName>
        <fullName evidence="2">ubiquitinyl hydrolase 1</fullName>
        <ecNumber evidence="2">3.4.19.12</ecNumber>
    </recommendedName>
</protein>
<comment type="catalytic activity">
    <reaction evidence="1">
        <text>Thiol-dependent hydrolysis of ester, thioester, amide, peptide and isopeptide bonds formed by the C-terminal Gly of ubiquitin (a 76-residue protein attached to proteins as an intracellular targeting signal).</text>
        <dbReference type="EC" id="3.4.19.12"/>
    </reaction>
</comment>
<keyword evidence="3" id="KW-0645">Protease</keyword>
<dbReference type="OrthoDB" id="333239at2759"/>
<dbReference type="GO" id="GO:0043161">
    <property type="term" value="P:proteasome-mediated ubiquitin-dependent protein catabolic process"/>
    <property type="evidence" value="ECO:0007669"/>
    <property type="project" value="InterPro"/>
</dbReference>
<dbReference type="EMBL" id="KZ270283">
    <property type="protein sequence ID" value="OZC05987.1"/>
    <property type="molecule type" value="Genomic_DNA"/>
</dbReference>
<keyword evidence="4" id="KW-0833">Ubl conjugation pathway</keyword>
<evidence type="ECO:0000256" key="1">
    <source>
        <dbReference type="ARBA" id="ARBA00000707"/>
    </source>
</evidence>
<dbReference type="PANTHER" id="PTHR43982:SF1">
    <property type="entry name" value="UBIQUITIN CARBOXYL-TERMINAL HYDROLASE 14"/>
    <property type="match status" value="1"/>
</dbReference>
<evidence type="ECO:0000256" key="4">
    <source>
        <dbReference type="ARBA" id="ARBA00022786"/>
    </source>
</evidence>
<name>A0A238BKM9_9BILA</name>
<evidence type="ECO:0000256" key="5">
    <source>
        <dbReference type="ARBA" id="ARBA00022801"/>
    </source>
</evidence>
<evidence type="ECO:0000256" key="3">
    <source>
        <dbReference type="ARBA" id="ARBA00022670"/>
    </source>
</evidence>
<dbReference type="GO" id="GO:0070628">
    <property type="term" value="F:proteasome binding"/>
    <property type="evidence" value="ECO:0007669"/>
    <property type="project" value="TreeGrafter"/>
</dbReference>
<dbReference type="InterPro" id="IPR018200">
    <property type="entry name" value="USP_CS"/>
</dbReference>
<dbReference type="AlphaFoldDB" id="A0A238BKM9"/>
<keyword evidence="6" id="KW-0788">Thiol protease</keyword>
<keyword evidence="9" id="KW-1185">Reference proteome</keyword>
<dbReference type="Pfam" id="PF00443">
    <property type="entry name" value="UCH"/>
    <property type="match status" value="2"/>
</dbReference>
<accession>A0A238BKM9</accession>
<dbReference type="GO" id="GO:0016579">
    <property type="term" value="P:protein deubiquitination"/>
    <property type="evidence" value="ECO:0007669"/>
    <property type="project" value="InterPro"/>
</dbReference>
<dbReference type="InterPro" id="IPR038765">
    <property type="entry name" value="Papain-like_cys_pep_sf"/>
</dbReference>
<dbReference type="GO" id="GO:0004843">
    <property type="term" value="F:cysteine-type deubiquitinase activity"/>
    <property type="evidence" value="ECO:0007669"/>
    <property type="project" value="UniProtKB-EC"/>
</dbReference>
<feature type="domain" description="USP" evidence="7">
    <location>
        <begin position="13"/>
        <end position="216"/>
    </location>
</feature>
<keyword evidence="5 8" id="KW-0378">Hydrolase</keyword>
<dbReference type="InterPro" id="IPR028889">
    <property type="entry name" value="USP"/>
</dbReference>
<evidence type="ECO:0000256" key="6">
    <source>
        <dbReference type="ARBA" id="ARBA00022807"/>
    </source>
</evidence>
<evidence type="ECO:0000313" key="8">
    <source>
        <dbReference type="EMBL" id="OZC05987.1"/>
    </source>
</evidence>
<dbReference type="PROSITE" id="PS00972">
    <property type="entry name" value="USP_1"/>
    <property type="match status" value="1"/>
</dbReference>
<evidence type="ECO:0000256" key="2">
    <source>
        <dbReference type="ARBA" id="ARBA00012759"/>
    </source>
</evidence>
<evidence type="ECO:0000313" key="9">
    <source>
        <dbReference type="Proteomes" id="UP000242913"/>
    </source>
</evidence>
<dbReference type="GO" id="GO:0061136">
    <property type="term" value="P:regulation of proteasomal protein catabolic process"/>
    <property type="evidence" value="ECO:0007669"/>
    <property type="project" value="TreeGrafter"/>
</dbReference>
<organism evidence="8 9">
    <name type="scientific">Onchocerca flexuosa</name>
    <dbReference type="NCBI Taxonomy" id="387005"/>
    <lineage>
        <taxon>Eukaryota</taxon>
        <taxon>Metazoa</taxon>
        <taxon>Ecdysozoa</taxon>
        <taxon>Nematoda</taxon>
        <taxon>Chromadorea</taxon>
        <taxon>Rhabditida</taxon>
        <taxon>Spirurina</taxon>
        <taxon>Spiruromorpha</taxon>
        <taxon>Filarioidea</taxon>
        <taxon>Onchocercidae</taxon>
        <taxon>Onchocerca</taxon>
    </lineage>
</organism>
<dbReference type="Gene3D" id="3.90.70.10">
    <property type="entry name" value="Cysteine proteinases"/>
    <property type="match status" value="2"/>
</dbReference>
<reference evidence="8 9" key="1">
    <citation type="submission" date="2015-12" db="EMBL/GenBank/DDBJ databases">
        <title>Draft genome of the nematode, Onchocerca flexuosa.</title>
        <authorList>
            <person name="Mitreva M."/>
        </authorList>
    </citation>
    <scope>NUCLEOTIDE SEQUENCE [LARGE SCALE GENOMIC DNA]</scope>
    <source>
        <strain evidence="8">Red Deer</strain>
    </source>
</reference>